<reference evidence="5 6" key="1">
    <citation type="journal article" date="2009" name="Science">
        <title>Green evolution and dynamic adaptations revealed by genomes of the marine picoeukaryotes Micromonas.</title>
        <authorList>
            <person name="Worden A.Z."/>
            <person name="Lee J.H."/>
            <person name="Mock T."/>
            <person name="Rouze P."/>
            <person name="Simmons M.P."/>
            <person name="Aerts A.L."/>
            <person name="Allen A.E."/>
            <person name="Cuvelier M.L."/>
            <person name="Derelle E."/>
            <person name="Everett M.V."/>
            <person name="Foulon E."/>
            <person name="Grimwood J."/>
            <person name="Gundlach H."/>
            <person name="Henrissat B."/>
            <person name="Napoli C."/>
            <person name="McDonald S.M."/>
            <person name="Parker M.S."/>
            <person name="Rombauts S."/>
            <person name="Salamov A."/>
            <person name="Von Dassow P."/>
            <person name="Badger J.H."/>
            <person name="Coutinho P.M."/>
            <person name="Demir E."/>
            <person name="Dubchak I."/>
            <person name="Gentemann C."/>
            <person name="Eikrem W."/>
            <person name="Gready J.E."/>
            <person name="John U."/>
            <person name="Lanier W."/>
            <person name="Lindquist E.A."/>
            <person name="Lucas S."/>
            <person name="Mayer K.F."/>
            <person name="Moreau H."/>
            <person name="Not F."/>
            <person name="Otillar R."/>
            <person name="Panaud O."/>
            <person name="Pangilinan J."/>
            <person name="Paulsen I."/>
            <person name="Piegu B."/>
            <person name="Poliakov A."/>
            <person name="Robbens S."/>
            <person name="Schmutz J."/>
            <person name="Toulza E."/>
            <person name="Wyss T."/>
            <person name="Zelensky A."/>
            <person name="Zhou K."/>
            <person name="Armbrust E.V."/>
            <person name="Bhattacharya D."/>
            <person name="Goodenough U.W."/>
            <person name="Van de Peer Y."/>
            <person name="Grigoriev I.V."/>
        </authorList>
    </citation>
    <scope>NUCLEOTIDE SEQUENCE [LARGE SCALE GENOMIC DNA]</scope>
    <source>
        <strain evidence="5 6">CCMP1545</strain>
    </source>
</reference>
<dbReference type="GO" id="GO:0003729">
    <property type="term" value="F:mRNA binding"/>
    <property type="evidence" value="ECO:0007669"/>
    <property type="project" value="TreeGrafter"/>
</dbReference>
<comment type="subcellular location">
    <subcellularLocation>
        <location evidence="1">Nucleus</location>
    </subcellularLocation>
</comment>
<keyword evidence="6" id="KW-1185">Reference proteome</keyword>
<feature type="region of interest" description="Disordered" evidence="4">
    <location>
        <begin position="1"/>
        <end position="99"/>
    </location>
</feature>
<feature type="compositionally biased region" description="Basic and acidic residues" evidence="4">
    <location>
        <begin position="1"/>
        <end position="14"/>
    </location>
</feature>
<name>C1NA38_MICPC</name>
<feature type="compositionally biased region" description="Low complexity" evidence="4">
    <location>
        <begin position="84"/>
        <end position="95"/>
    </location>
</feature>
<dbReference type="PANTHER" id="PTHR13375">
    <property type="entry name" value="FMS INTERACTING PROTEIN"/>
    <property type="match status" value="1"/>
</dbReference>
<proteinExistence type="inferred from homology"/>
<dbReference type="EMBL" id="GG663752">
    <property type="protein sequence ID" value="EEH51056.1"/>
    <property type="molecule type" value="Genomic_DNA"/>
</dbReference>
<organism evidence="6">
    <name type="scientific">Micromonas pusilla (strain CCMP1545)</name>
    <name type="common">Picoplanktonic green alga</name>
    <dbReference type="NCBI Taxonomy" id="564608"/>
    <lineage>
        <taxon>Eukaryota</taxon>
        <taxon>Viridiplantae</taxon>
        <taxon>Chlorophyta</taxon>
        <taxon>Mamiellophyceae</taxon>
        <taxon>Mamiellales</taxon>
        <taxon>Mamiellaceae</taxon>
        <taxon>Micromonas</taxon>
    </lineage>
</organism>
<evidence type="ECO:0000256" key="2">
    <source>
        <dbReference type="ARBA" id="ARBA00008044"/>
    </source>
</evidence>
<gene>
    <name evidence="5" type="ORF">MICPUCDRAFT_67824</name>
</gene>
<dbReference type="STRING" id="564608.C1NA38"/>
<dbReference type="AlphaFoldDB" id="C1NA38"/>
<dbReference type="RefSeq" id="XP_003064722.1">
    <property type="nucleotide sequence ID" value="XM_003064676.1"/>
</dbReference>
<keyword evidence="3" id="KW-0539">Nucleus</keyword>
<dbReference type="GO" id="GO:0000445">
    <property type="term" value="C:THO complex part of transcription export complex"/>
    <property type="evidence" value="ECO:0007669"/>
    <property type="project" value="TreeGrafter"/>
</dbReference>
<dbReference type="InterPro" id="IPR019163">
    <property type="entry name" value="THO_Thoc5"/>
</dbReference>
<feature type="compositionally biased region" description="Low complexity" evidence="4">
    <location>
        <begin position="41"/>
        <end position="50"/>
    </location>
</feature>
<feature type="compositionally biased region" description="Low complexity" evidence="4">
    <location>
        <begin position="15"/>
        <end position="31"/>
    </location>
</feature>
<accession>C1NA38</accession>
<sequence>MHPKCALREWRETTRAPATAKPRRAAASATPVDEDGEVIVAETPAAAAAAEENDDDDDDDAKETTTGSAGHGDGARTFDATIRSKSAAASGSKSAPPELRARVVVYPDYPHRPPSFSLELARGVPPKPLPKSDLDAEANGGNGHVVSVTHSSTAEDDVDASARNDLRLAEEEVNVKALTLVPAGAADEVLGYQVVRLMQALDAYGGVERWGGATDEEVGVRQMRRGCERRKELPPLL</sequence>
<dbReference type="Proteomes" id="UP000001876">
    <property type="component" value="Unassembled WGS sequence"/>
</dbReference>
<evidence type="ECO:0000313" key="6">
    <source>
        <dbReference type="Proteomes" id="UP000001876"/>
    </source>
</evidence>
<dbReference type="GO" id="GO:0006406">
    <property type="term" value="P:mRNA export from nucleus"/>
    <property type="evidence" value="ECO:0007669"/>
    <property type="project" value="TreeGrafter"/>
</dbReference>
<evidence type="ECO:0000256" key="1">
    <source>
        <dbReference type="ARBA" id="ARBA00004123"/>
    </source>
</evidence>
<evidence type="ECO:0000256" key="4">
    <source>
        <dbReference type="SAM" id="MobiDB-lite"/>
    </source>
</evidence>
<evidence type="ECO:0000313" key="5">
    <source>
        <dbReference type="EMBL" id="EEH51056.1"/>
    </source>
</evidence>
<evidence type="ECO:0000256" key="3">
    <source>
        <dbReference type="ARBA" id="ARBA00023242"/>
    </source>
</evidence>
<comment type="similarity">
    <text evidence="2">Belongs to the THOC5 family.</text>
</comment>
<feature type="compositionally biased region" description="Acidic residues" evidence="4">
    <location>
        <begin position="51"/>
        <end position="61"/>
    </location>
</feature>
<dbReference type="GeneID" id="9690163"/>
<dbReference type="PANTHER" id="PTHR13375:SF3">
    <property type="entry name" value="THO COMPLEX SUBUNIT 5 HOMOLOG"/>
    <property type="match status" value="1"/>
</dbReference>
<protein>
    <submittedName>
        <fullName evidence="5">Predicted protein</fullName>
    </submittedName>
</protein>
<dbReference type="KEGG" id="mpp:MICPUCDRAFT_67824"/>